<protein>
    <submittedName>
        <fullName evidence="1">Uncharacterized protein</fullName>
    </submittedName>
</protein>
<dbReference type="OrthoDB" id="920340at2"/>
<accession>A0A4V2MMP1</accession>
<dbReference type="AlphaFoldDB" id="A0A4V2MMP1"/>
<evidence type="ECO:0000313" key="1">
    <source>
        <dbReference type="EMBL" id="TCD07616.1"/>
    </source>
</evidence>
<gene>
    <name evidence="1" type="ORF">EZ449_13845</name>
</gene>
<proteinExistence type="predicted"/>
<reference evidence="1 2" key="1">
    <citation type="submission" date="2019-02" db="EMBL/GenBank/DDBJ databases">
        <title>Pedobacter sp. RP-3-11 sp. nov., isolated from Arctic soil.</title>
        <authorList>
            <person name="Dahal R.H."/>
        </authorList>
    </citation>
    <scope>NUCLEOTIDE SEQUENCE [LARGE SCALE GENOMIC DNA]</scope>
    <source>
        <strain evidence="1 2">RP-3-11</strain>
    </source>
</reference>
<keyword evidence="2" id="KW-1185">Reference proteome</keyword>
<dbReference type="InterPro" id="IPR043749">
    <property type="entry name" value="DUF5694"/>
</dbReference>
<name>A0A4V2MMP1_9SPHI</name>
<comment type="caution">
    <text evidence="1">The sequence shown here is derived from an EMBL/GenBank/DDBJ whole genome shotgun (WGS) entry which is preliminary data.</text>
</comment>
<dbReference type="Pfam" id="PF18950">
    <property type="entry name" value="DUF5694"/>
    <property type="match status" value="1"/>
</dbReference>
<sequence>MRNMLFLFLIFSMQSNAQEIDVLLIGVSHNYSKYPKQDFSDIYRKIENFKPEAFFGEFLSNDDERKVMDYWCKRDNLIRLNRLRNNRDIDPDIVAYKIDSLQKLSRKQPTNYELKVDLAHAYYIDQDVSNGHYLYWQIYERLQQAPDRSLQEYTDQLLSPDLDTTGRSMRRLKTSEYALIGFPMMQKLKIQELLPMDCQDYDLNWNASWAAFDVKFKEFRKDASPMVQKELKEKLAKMNRGFEEYDRIEKTSYKVTEWLNSPEASEISASGDFYLPELYAMKKFPKEEMLSKIHWWIMRNKGMCSNVVDRARKNGVKRVVVIAGANHRRYMQEIFDKMPGVKVRNINEVK</sequence>
<evidence type="ECO:0000313" key="2">
    <source>
        <dbReference type="Proteomes" id="UP000291485"/>
    </source>
</evidence>
<dbReference type="RefSeq" id="WP_131559770.1">
    <property type="nucleotide sequence ID" value="NZ_SJSN01000010.1"/>
</dbReference>
<dbReference type="Proteomes" id="UP000291485">
    <property type="component" value="Unassembled WGS sequence"/>
</dbReference>
<dbReference type="EMBL" id="SJSN01000010">
    <property type="protein sequence ID" value="TCD07616.1"/>
    <property type="molecule type" value="Genomic_DNA"/>
</dbReference>
<organism evidence="1 2">
    <name type="scientific">Pedobacter frigidisoli</name>
    <dbReference type="NCBI Taxonomy" id="2530455"/>
    <lineage>
        <taxon>Bacteria</taxon>
        <taxon>Pseudomonadati</taxon>
        <taxon>Bacteroidota</taxon>
        <taxon>Sphingobacteriia</taxon>
        <taxon>Sphingobacteriales</taxon>
        <taxon>Sphingobacteriaceae</taxon>
        <taxon>Pedobacter</taxon>
    </lineage>
</organism>